<organism evidence="2 3">
    <name type="scientific">Micromonospora matsumotoense</name>
    <dbReference type="NCBI Taxonomy" id="121616"/>
    <lineage>
        <taxon>Bacteria</taxon>
        <taxon>Bacillati</taxon>
        <taxon>Actinomycetota</taxon>
        <taxon>Actinomycetes</taxon>
        <taxon>Micromonosporales</taxon>
        <taxon>Micromonosporaceae</taxon>
        <taxon>Micromonospora</taxon>
    </lineage>
</organism>
<name>A0A1C5AXH4_9ACTN</name>
<dbReference type="EMBL" id="FMCU01000037">
    <property type="protein sequence ID" value="SCF49744.1"/>
    <property type="molecule type" value="Genomic_DNA"/>
</dbReference>
<evidence type="ECO:0000313" key="3">
    <source>
        <dbReference type="Proteomes" id="UP000198797"/>
    </source>
</evidence>
<evidence type="ECO:0000313" key="2">
    <source>
        <dbReference type="EMBL" id="SCF49744.1"/>
    </source>
</evidence>
<evidence type="ECO:0000256" key="1">
    <source>
        <dbReference type="SAM" id="MobiDB-lite"/>
    </source>
</evidence>
<accession>A0A1C5AXH4</accession>
<gene>
    <name evidence="2" type="ORF">GA0070216_13731</name>
</gene>
<proteinExistence type="predicted"/>
<protein>
    <submittedName>
        <fullName evidence="2">Uncharacterized protein</fullName>
    </submittedName>
</protein>
<dbReference type="Proteomes" id="UP000198797">
    <property type="component" value="Unassembled WGS sequence"/>
</dbReference>
<feature type="compositionally biased region" description="Basic and acidic residues" evidence="1">
    <location>
        <begin position="41"/>
        <end position="53"/>
    </location>
</feature>
<dbReference type="AlphaFoldDB" id="A0A1C5AXH4"/>
<reference evidence="3" key="1">
    <citation type="submission" date="2016-06" db="EMBL/GenBank/DDBJ databases">
        <authorList>
            <person name="Varghese N."/>
            <person name="Submissions Spin"/>
        </authorList>
    </citation>
    <scope>NUCLEOTIDE SEQUENCE [LARGE SCALE GENOMIC DNA]</scope>
    <source>
        <strain evidence="3">DSM 44100</strain>
    </source>
</reference>
<keyword evidence="3" id="KW-1185">Reference proteome</keyword>
<feature type="compositionally biased region" description="Basic and acidic residues" evidence="1">
    <location>
        <begin position="97"/>
        <end position="115"/>
    </location>
</feature>
<sequence length="133" mass="14485">MHGQHHECANDVKVATVDLQAFSSPDGHDKPPSVTLAIDNPEQRPTDMTKLDGMDHNTVRNLAASLLSGFWDRTTIRLTPQKTANLGTSLIAASRTACDKRQSKPDHGEDVKRPAASDWLNAAVRHQRLPGSA</sequence>
<feature type="region of interest" description="Disordered" evidence="1">
    <location>
        <begin position="22"/>
        <end position="53"/>
    </location>
</feature>
<feature type="region of interest" description="Disordered" evidence="1">
    <location>
        <begin position="96"/>
        <end position="119"/>
    </location>
</feature>